<dbReference type="EMBL" id="CAAALY010036603">
    <property type="protein sequence ID" value="VEL18342.1"/>
    <property type="molecule type" value="Genomic_DNA"/>
</dbReference>
<accession>A0A448WRE3</accession>
<name>A0A448WRE3_9PLAT</name>
<evidence type="ECO:0000313" key="2">
    <source>
        <dbReference type="Proteomes" id="UP000784294"/>
    </source>
</evidence>
<proteinExistence type="predicted"/>
<comment type="caution">
    <text evidence="1">The sequence shown here is derived from an EMBL/GenBank/DDBJ whole genome shotgun (WGS) entry which is preliminary data.</text>
</comment>
<sequence>MTNMDVVNGSLEISAWHSAAFDKVLIGRVYIPLRQLRPGYNHTEWYLLS</sequence>
<dbReference type="InterPro" id="IPR035892">
    <property type="entry name" value="C2_domain_sf"/>
</dbReference>
<protein>
    <submittedName>
        <fullName evidence="1">Uncharacterized protein</fullName>
    </submittedName>
</protein>
<dbReference type="SUPFAM" id="SSF49562">
    <property type="entry name" value="C2 domain (Calcium/lipid-binding domain, CaLB)"/>
    <property type="match status" value="1"/>
</dbReference>
<dbReference type="Gene3D" id="2.60.40.150">
    <property type="entry name" value="C2 domain"/>
    <property type="match status" value="1"/>
</dbReference>
<organism evidence="1 2">
    <name type="scientific">Protopolystoma xenopodis</name>
    <dbReference type="NCBI Taxonomy" id="117903"/>
    <lineage>
        <taxon>Eukaryota</taxon>
        <taxon>Metazoa</taxon>
        <taxon>Spiralia</taxon>
        <taxon>Lophotrochozoa</taxon>
        <taxon>Platyhelminthes</taxon>
        <taxon>Monogenea</taxon>
        <taxon>Polyopisthocotylea</taxon>
        <taxon>Polystomatidea</taxon>
        <taxon>Polystomatidae</taxon>
        <taxon>Protopolystoma</taxon>
    </lineage>
</organism>
<reference evidence="1" key="1">
    <citation type="submission" date="2018-11" db="EMBL/GenBank/DDBJ databases">
        <authorList>
            <consortium name="Pathogen Informatics"/>
        </authorList>
    </citation>
    <scope>NUCLEOTIDE SEQUENCE</scope>
</reference>
<evidence type="ECO:0000313" key="1">
    <source>
        <dbReference type="EMBL" id="VEL18342.1"/>
    </source>
</evidence>
<dbReference type="Proteomes" id="UP000784294">
    <property type="component" value="Unassembled WGS sequence"/>
</dbReference>
<gene>
    <name evidence="1" type="ORF">PXEA_LOCUS11782</name>
</gene>
<dbReference type="AlphaFoldDB" id="A0A448WRE3"/>
<keyword evidence="2" id="KW-1185">Reference proteome</keyword>